<keyword evidence="3" id="KW-1185">Reference proteome</keyword>
<dbReference type="GO" id="GO:0034236">
    <property type="term" value="F:protein kinase A catalytic subunit binding"/>
    <property type="evidence" value="ECO:0007669"/>
    <property type="project" value="TreeGrafter"/>
</dbReference>
<organism evidence="2 3">
    <name type="scientific">Candidatus Promineifilum breve</name>
    <dbReference type="NCBI Taxonomy" id="1806508"/>
    <lineage>
        <taxon>Bacteria</taxon>
        <taxon>Bacillati</taxon>
        <taxon>Chloroflexota</taxon>
        <taxon>Ardenticatenia</taxon>
        <taxon>Candidatus Promineifilales</taxon>
        <taxon>Candidatus Promineifilaceae</taxon>
        <taxon>Candidatus Promineifilum</taxon>
    </lineage>
</organism>
<reference evidence="2" key="1">
    <citation type="submission" date="2016-01" db="EMBL/GenBank/DDBJ databases">
        <authorList>
            <person name="Mcilroy J.S."/>
            <person name="Karst M S."/>
            <person name="Albertsen M."/>
        </authorList>
    </citation>
    <scope>NUCLEOTIDE SEQUENCE</scope>
    <source>
        <strain evidence="2">Cfx-K</strain>
    </source>
</reference>
<evidence type="ECO:0000313" key="3">
    <source>
        <dbReference type="Proteomes" id="UP000215027"/>
    </source>
</evidence>
<protein>
    <submittedName>
        <fullName evidence="2">Cyclic nucleotide-binding protein</fullName>
    </submittedName>
</protein>
<dbReference type="AlphaFoldDB" id="A0A170PFF2"/>
<dbReference type="OrthoDB" id="3525895at2"/>
<dbReference type="InterPro" id="IPR018488">
    <property type="entry name" value="cNMP-bd_CS"/>
</dbReference>
<dbReference type="SUPFAM" id="SSF51206">
    <property type="entry name" value="cAMP-binding domain-like"/>
    <property type="match status" value="1"/>
</dbReference>
<dbReference type="GO" id="GO:0005829">
    <property type="term" value="C:cytosol"/>
    <property type="evidence" value="ECO:0007669"/>
    <property type="project" value="TreeGrafter"/>
</dbReference>
<dbReference type="InterPro" id="IPR014710">
    <property type="entry name" value="RmlC-like_jellyroll"/>
</dbReference>
<dbReference type="KEGG" id="pbf:CFX0092_A1289"/>
<sequence length="170" mass="18712">MQPSTRTILATTEIFDNFNDAQLTLVAALCTPVTYNQGHVLLTENDQSDEMYIIGRGGVEVLVNPGAVGAANAPGGVAPVVLTELRQGQVVGEVALVDQGVRSATIRVSRDETLLLRLRRDQLMRLCETYPVLGYKLMRNLASELATKIRNTDWLVRQYQLRLQSEADNG</sequence>
<dbReference type="InterPro" id="IPR000595">
    <property type="entry name" value="cNMP-bd_dom"/>
</dbReference>
<dbReference type="RefSeq" id="WP_095042701.1">
    <property type="nucleotide sequence ID" value="NZ_LN890655.1"/>
</dbReference>
<evidence type="ECO:0000259" key="1">
    <source>
        <dbReference type="PROSITE" id="PS50042"/>
    </source>
</evidence>
<dbReference type="InterPro" id="IPR050503">
    <property type="entry name" value="cAMP-dep_PK_reg_su-like"/>
</dbReference>
<dbReference type="PANTHER" id="PTHR11635:SF152">
    <property type="entry name" value="CAMP-DEPENDENT PROTEIN KINASE TYPE I REGULATORY SUBUNIT-RELATED"/>
    <property type="match status" value="1"/>
</dbReference>
<dbReference type="GO" id="GO:0004862">
    <property type="term" value="F:cAMP-dependent protein kinase inhibitor activity"/>
    <property type="evidence" value="ECO:0007669"/>
    <property type="project" value="TreeGrafter"/>
</dbReference>
<dbReference type="PROSITE" id="PS00889">
    <property type="entry name" value="CNMP_BINDING_2"/>
    <property type="match status" value="1"/>
</dbReference>
<dbReference type="EMBL" id="LN890655">
    <property type="protein sequence ID" value="CUS03167.2"/>
    <property type="molecule type" value="Genomic_DNA"/>
</dbReference>
<dbReference type="Proteomes" id="UP000215027">
    <property type="component" value="Chromosome I"/>
</dbReference>
<dbReference type="PROSITE" id="PS50042">
    <property type="entry name" value="CNMP_BINDING_3"/>
    <property type="match status" value="1"/>
</dbReference>
<dbReference type="CDD" id="cd00038">
    <property type="entry name" value="CAP_ED"/>
    <property type="match status" value="1"/>
</dbReference>
<name>A0A170PFF2_9CHLR</name>
<dbReference type="PANTHER" id="PTHR11635">
    <property type="entry name" value="CAMP-DEPENDENT PROTEIN KINASE REGULATORY CHAIN"/>
    <property type="match status" value="1"/>
</dbReference>
<dbReference type="GO" id="GO:0005952">
    <property type="term" value="C:cAMP-dependent protein kinase complex"/>
    <property type="evidence" value="ECO:0007669"/>
    <property type="project" value="InterPro"/>
</dbReference>
<proteinExistence type="predicted"/>
<evidence type="ECO:0000313" key="2">
    <source>
        <dbReference type="EMBL" id="CUS03167.2"/>
    </source>
</evidence>
<dbReference type="SMART" id="SM00100">
    <property type="entry name" value="cNMP"/>
    <property type="match status" value="1"/>
</dbReference>
<feature type="domain" description="Cyclic nucleotide-binding" evidence="1">
    <location>
        <begin position="14"/>
        <end position="144"/>
    </location>
</feature>
<dbReference type="Gene3D" id="2.60.120.10">
    <property type="entry name" value="Jelly Rolls"/>
    <property type="match status" value="1"/>
</dbReference>
<dbReference type="GO" id="GO:0030552">
    <property type="term" value="F:cAMP binding"/>
    <property type="evidence" value="ECO:0007669"/>
    <property type="project" value="TreeGrafter"/>
</dbReference>
<dbReference type="InterPro" id="IPR018490">
    <property type="entry name" value="cNMP-bd_dom_sf"/>
</dbReference>
<accession>A0A170PFF2</accession>
<gene>
    <name evidence="2" type="ORF">CFX0092_A1289</name>
</gene>
<dbReference type="Pfam" id="PF00027">
    <property type="entry name" value="cNMP_binding"/>
    <property type="match status" value="1"/>
</dbReference>